<dbReference type="PANTHER" id="PTHR47618:SF1">
    <property type="entry name" value="BIFUNCTIONAL OLIGORIBONUCLEASE AND PAP PHOSPHATASE NRNA"/>
    <property type="match status" value="1"/>
</dbReference>
<dbReference type="GO" id="GO:0003676">
    <property type="term" value="F:nucleic acid binding"/>
    <property type="evidence" value="ECO:0007669"/>
    <property type="project" value="InterPro"/>
</dbReference>
<gene>
    <name evidence="3" type="ordered locus">Halha_0705</name>
</gene>
<dbReference type="OrthoDB" id="9803668at2"/>
<organism evidence="3 4">
    <name type="scientific">Halobacteroides halobius (strain ATCC 35273 / DSM 5150 / MD-1)</name>
    <dbReference type="NCBI Taxonomy" id="748449"/>
    <lineage>
        <taxon>Bacteria</taxon>
        <taxon>Bacillati</taxon>
        <taxon>Bacillota</taxon>
        <taxon>Clostridia</taxon>
        <taxon>Halanaerobiales</taxon>
        <taxon>Halobacteroidaceae</taxon>
        <taxon>Halobacteroides</taxon>
    </lineage>
</organism>
<evidence type="ECO:0000259" key="1">
    <source>
        <dbReference type="Pfam" id="PF01368"/>
    </source>
</evidence>
<evidence type="ECO:0000313" key="3">
    <source>
        <dbReference type="EMBL" id="AGB40678.1"/>
    </source>
</evidence>
<protein>
    <submittedName>
        <fullName evidence="3">Exopolyphosphatase-like enzyme</fullName>
    </submittedName>
</protein>
<dbReference type="Gene3D" id="3.90.1640.10">
    <property type="entry name" value="inorganic pyrophosphatase (n-terminal core)"/>
    <property type="match status" value="1"/>
</dbReference>
<name>L0K983_HALHC</name>
<dbReference type="PATRIC" id="fig|748449.3.peg.663"/>
<dbReference type="InterPro" id="IPR038763">
    <property type="entry name" value="DHH_sf"/>
</dbReference>
<feature type="domain" description="DHHA1" evidence="2">
    <location>
        <begin position="237"/>
        <end position="322"/>
    </location>
</feature>
<dbReference type="AlphaFoldDB" id="L0K983"/>
<dbReference type="STRING" id="748449.Halha_0705"/>
<dbReference type="SUPFAM" id="SSF64182">
    <property type="entry name" value="DHH phosphoesterases"/>
    <property type="match status" value="1"/>
</dbReference>
<dbReference type="PANTHER" id="PTHR47618">
    <property type="entry name" value="BIFUNCTIONAL OLIGORIBONUCLEASE AND PAP PHOSPHATASE NRNA"/>
    <property type="match status" value="1"/>
</dbReference>
<dbReference type="eggNOG" id="COG0618">
    <property type="taxonomic scope" value="Bacteria"/>
</dbReference>
<dbReference type="HOGENOM" id="CLU_039720_0_0_9"/>
<dbReference type="Gene3D" id="3.10.310.30">
    <property type="match status" value="1"/>
</dbReference>
<dbReference type="InterPro" id="IPR003156">
    <property type="entry name" value="DHHA1_dom"/>
</dbReference>
<dbReference type="Pfam" id="PF01368">
    <property type="entry name" value="DHH"/>
    <property type="match status" value="1"/>
</dbReference>
<dbReference type="Pfam" id="PF02272">
    <property type="entry name" value="DHHA1"/>
    <property type="match status" value="1"/>
</dbReference>
<reference evidence="4" key="1">
    <citation type="submission" date="2012-02" db="EMBL/GenBank/DDBJ databases">
        <title>The complete genome of Halobacteroides halobius DSM 5150.</title>
        <authorList>
            <person name="Lucas S."/>
            <person name="Copeland A."/>
            <person name="Lapidus A."/>
            <person name="Glavina del Rio T."/>
            <person name="Dalin E."/>
            <person name="Tice H."/>
            <person name="Bruce D."/>
            <person name="Goodwin L."/>
            <person name="Pitluck S."/>
            <person name="Peters L."/>
            <person name="Mikhailova N."/>
            <person name="Gu W."/>
            <person name="Kyrpides N."/>
            <person name="Mavromatis K."/>
            <person name="Ivanova N."/>
            <person name="Brettin T."/>
            <person name="Detter J.C."/>
            <person name="Han C."/>
            <person name="Larimer F."/>
            <person name="Land M."/>
            <person name="Hauser L."/>
            <person name="Markowitz V."/>
            <person name="Cheng J.-F."/>
            <person name="Hugenholtz P."/>
            <person name="Woyke T."/>
            <person name="Wu D."/>
            <person name="Tindall B."/>
            <person name="Pomrenke H."/>
            <person name="Brambilla E."/>
            <person name="Klenk H.-P."/>
            <person name="Eisen J.A."/>
        </authorList>
    </citation>
    <scope>NUCLEOTIDE SEQUENCE [LARGE SCALE GENOMIC DNA]</scope>
    <source>
        <strain evidence="4">ATCC 35273 / DSM 5150 / MD-1</strain>
    </source>
</reference>
<evidence type="ECO:0000259" key="2">
    <source>
        <dbReference type="Pfam" id="PF02272"/>
    </source>
</evidence>
<proteinExistence type="predicted"/>
<dbReference type="InterPro" id="IPR051319">
    <property type="entry name" value="Oligoribo/pAp-PDE_c-di-AMP_PDE"/>
</dbReference>
<evidence type="ECO:0000313" key="4">
    <source>
        <dbReference type="Proteomes" id="UP000010880"/>
    </source>
</evidence>
<dbReference type="EMBL" id="CP003359">
    <property type="protein sequence ID" value="AGB40678.1"/>
    <property type="molecule type" value="Genomic_DNA"/>
</dbReference>
<feature type="domain" description="DDH" evidence="1">
    <location>
        <begin position="18"/>
        <end position="158"/>
    </location>
</feature>
<dbReference type="InterPro" id="IPR001667">
    <property type="entry name" value="DDH_dom"/>
</dbReference>
<dbReference type="RefSeq" id="WP_015326404.1">
    <property type="nucleotide sequence ID" value="NC_019978.1"/>
</dbReference>
<keyword evidence="4" id="KW-1185">Reference proteome</keyword>
<dbReference type="KEGG" id="hhl:Halha_0705"/>
<sequence>MKNDTIAEIKELILDYDKFLVTGHIGPDGDSIGSILALKLALEQLGKVVEVVIADELPDCFSFLSSSTSIKEYDTELEVDFDLVFVLDCGTWDRIAEVEELVDEQIIVNLDHHSDNTYFGDYNFVKEVAATAELIYHLIEVTPQLDLNQDIATAIITALITDTGSFRYSNTTSRTHQIAAQLLEYDVDTAYISRQIFGTNSYENLKLRGQLLRNLQVDKSGKIAWMKISQELLDDVGTTLDDTAGIVNYPRSLEGAEVGLLFKEQASQEIKVSLRSNSYLPVNEVAHKFGGGGHARAAGCLIEDTLEQAEEKIITALAKALEKYSATV</sequence>
<accession>L0K983</accession>
<dbReference type="Proteomes" id="UP000010880">
    <property type="component" value="Chromosome"/>
</dbReference>